<dbReference type="AlphaFoldDB" id="A8S5X7"/>
<dbReference type="GeneID" id="75069787"/>
<evidence type="ECO:0000313" key="3">
    <source>
        <dbReference type="Proteomes" id="UP000005945"/>
    </source>
</evidence>
<feature type="region of interest" description="Disordered" evidence="1">
    <location>
        <begin position="1"/>
        <end position="20"/>
    </location>
</feature>
<dbReference type="EMBL" id="ABED02000003">
    <property type="protein sequence ID" value="EDP23182.1"/>
    <property type="molecule type" value="Genomic_DNA"/>
</dbReference>
<evidence type="ECO:0000313" key="2">
    <source>
        <dbReference type="EMBL" id="EDP23182.1"/>
    </source>
</evidence>
<dbReference type="HOGENOM" id="CLU_2769739_0_0_9"/>
<proteinExistence type="predicted"/>
<organism evidence="2 3">
    <name type="scientific">Faecalibacterium prausnitzii M21/2</name>
    <dbReference type="NCBI Taxonomy" id="411485"/>
    <lineage>
        <taxon>Bacteria</taxon>
        <taxon>Bacillati</taxon>
        <taxon>Bacillota</taxon>
        <taxon>Clostridia</taxon>
        <taxon>Eubacteriales</taxon>
        <taxon>Oscillospiraceae</taxon>
        <taxon>Faecalibacterium</taxon>
    </lineage>
</organism>
<reference evidence="2 3" key="2">
    <citation type="submission" date="2007-09" db="EMBL/GenBank/DDBJ databases">
        <authorList>
            <person name="Fulton L."/>
            <person name="Clifton S."/>
            <person name="Fulton B."/>
            <person name="Xu J."/>
            <person name="Minx P."/>
            <person name="Pepin K.H."/>
            <person name="Johnson M."/>
            <person name="Thiruvilangam P."/>
            <person name="Bhonagiri V."/>
            <person name="Nash W.E."/>
            <person name="Mardis E.R."/>
            <person name="Wilson R.K."/>
        </authorList>
    </citation>
    <scope>NUCLEOTIDE SEQUENCE [LARGE SCALE GENOMIC DNA]</scope>
    <source>
        <strain evidence="2 3">M21/2</strain>
    </source>
</reference>
<gene>
    <name evidence="2" type="ORF">FAEPRAM212_00004</name>
</gene>
<dbReference type="Proteomes" id="UP000005945">
    <property type="component" value="Unassembled WGS sequence"/>
</dbReference>
<evidence type="ECO:0000256" key="1">
    <source>
        <dbReference type="SAM" id="MobiDB-lite"/>
    </source>
</evidence>
<dbReference type="RefSeq" id="WP_005920076.1">
    <property type="nucleotide sequence ID" value="NZ_DS483480.1"/>
</dbReference>
<comment type="caution">
    <text evidence="2">The sequence shown here is derived from an EMBL/GenBank/DDBJ whole genome shotgun (WGS) entry which is preliminary data.</text>
</comment>
<reference evidence="2 3" key="1">
    <citation type="submission" date="2007-09" db="EMBL/GenBank/DDBJ databases">
        <title>Draft genome sequence of Faecalibacterium prausnitzii M21/2.</title>
        <authorList>
            <person name="Sudarsanam P."/>
            <person name="Ley R."/>
            <person name="Guruge J."/>
            <person name="Turnbaugh P.J."/>
            <person name="Mahowald M."/>
            <person name="Liep D."/>
            <person name="Gordon J."/>
        </authorList>
    </citation>
    <scope>NUCLEOTIDE SEQUENCE [LARGE SCALE GENOMIC DNA]</scope>
    <source>
        <strain evidence="2 3">M21/2</strain>
    </source>
</reference>
<accession>A8S5X7</accession>
<name>A8S5X7_9FIRM</name>
<protein>
    <submittedName>
        <fullName evidence="2">Uncharacterized protein</fullName>
    </submittedName>
</protein>
<sequence length="69" mass="7669">MPFAPAETASNGQKHGNDERQLIQHSVILLQKCYAAADLAKPRHAESKQEVQAEALFFFDCHTNFTAVP</sequence>